<dbReference type="PANTHER" id="PTHR35005">
    <property type="entry name" value="3-DEHYDRO-SCYLLO-INOSOSE HYDROLASE"/>
    <property type="match status" value="1"/>
</dbReference>
<dbReference type="AlphaFoldDB" id="A0A840CP02"/>
<dbReference type="EMBL" id="JACIEP010000003">
    <property type="protein sequence ID" value="MBB4035254.1"/>
    <property type="molecule type" value="Genomic_DNA"/>
</dbReference>
<evidence type="ECO:0000313" key="7">
    <source>
        <dbReference type="Proteomes" id="UP000555103"/>
    </source>
</evidence>
<dbReference type="Pfam" id="PF02633">
    <property type="entry name" value="Creatininase"/>
    <property type="match status" value="1"/>
</dbReference>
<reference evidence="6 7" key="1">
    <citation type="submission" date="2020-08" db="EMBL/GenBank/DDBJ databases">
        <title>Genomic Encyclopedia of Type Strains, Phase IV (KMG-IV): sequencing the most valuable type-strain genomes for metagenomic binning, comparative biology and taxonomic classification.</title>
        <authorList>
            <person name="Goeker M."/>
        </authorList>
    </citation>
    <scope>NUCLEOTIDE SEQUENCE [LARGE SCALE GENOMIC DNA]</scope>
    <source>
        <strain evidence="6 7">DSM 104969</strain>
    </source>
</reference>
<evidence type="ECO:0000256" key="2">
    <source>
        <dbReference type="ARBA" id="ARBA00022723"/>
    </source>
</evidence>
<keyword evidence="3 6" id="KW-0378">Hydrolase</keyword>
<dbReference type="Proteomes" id="UP000555103">
    <property type="component" value="Unassembled WGS sequence"/>
</dbReference>
<dbReference type="GO" id="GO:0016811">
    <property type="term" value="F:hydrolase activity, acting on carbon-nitrogen (but not peptide) bonds, in linear amides"/>
    <property type="evidence" value="ECO:0007669"/>
    <property type="project" value="TreeGrafter"/>
</dbReference>
<dbReference type="InterPro" id="IPR003785">
    <property type="entry name" value="Creatininase/forma_Hydrolase"/>
</dbReference>
<sequence length="251" mass="28271">MKTHTDLTIENYGNLKDKPYSFAVLPWGATEPHNYHLPYLTDCYLAHDIAVDAANKAWERYDVRGMVLPPIPLGAQNPGQRELPFCLHTRYETQKHILYDIAESLSYQGIRVLVIMNGHGGNNFKPIIRDMTIDFPDLLIANCDWFAVEPQTGYFENIDDHAGEMETSVMMHYHPELVELSMAGSGEGKPFAIDSLNKKIAWVPRNWSKASVDTGVGDPRKSSAGKGEKFANVVTDKIALLFKELVTQNIY</sequence>
<keyword evidence="2" id="KW-0479">Metal-binding</keyword>
<dbReference type="GO" id="GO:0009231">
    <property type="term" value="P:riboflavin biosynthetic process"/>
    <property type="evidence" value="ECO:0007669"/>
    <property type="project" value="TreeGrafter"/>
</dbReference>
<dbReference type="PANTHER" id="PTHR35005:SF1">
    <property type="entry name" value="2-AMINO-5-FORMYLAMINO-6-RIBOSYLAMINOPYRIMIDIN-4(3H)-ONE 5'-MONOPHOSPHATE DEFORMYLASE"/>
    <property type="match status" value="1"/>
</dbReference>
<gene>
    <name evidence="6" type="ORF">GGR21_001143</name>
</gene>
<evidence type="ECO:0000256" key="1">
    <source>
        <dbReference type="ARBA" id="ARBA00001947"/>
    </source>
</evidence>
<protein>
    <submittedName>
        <fullName evidence="6">Creatinine amidohydrolase</fullName>
        <ecNumber evidence="6">3.5.2.10</ecNumber>
    </submittedName>
</protein>
<dbReference type="Gene3D" id="3.40.50.10310">
    <property type="entry name" value="Creatininase"/>
    <property type="match status" value="1"/>
</dbReference>
<accession>A0A840CP02</accession>
<dbReference type="GO" id="GO:0046872">
    <property type="term" value="F:metal ion binding"/>
    <property type="evidence" value="ECO:0007669"/>
    <property type="project" value="UniProtKB-KW"/>
</dbReference>
<evidence type="ECO:0000313" key="6">
    <source>
        <dbReference type="EMBL" id="MBB4035254.1"/>
    </source>
</evidence>
<dbReference type="GO" id="GO:0047789">
    <property type="term" value="F:creatininase activity"/>
    <property type="evidence" value="ECO:0007669"/>
    <property type="project" value="UniProtKB-EC"/>
</dbReference>
<evidence type="ECO:0000256" key="5">
    <source>
        <dbReference type="ARBA" id="ARBA00024029"/>
    </source>
</evidence>
<comment type="cofactor">
    <cofactor evidence="1">
        <name>Zn(2+)</name>
        <dbReference type="ChEBI" id="CHEBI:29105"/>
    </cofactor>
</comment>
<dbReference type="RefSeq" id="WP_183306189.1">
    <property type="nucleotide sequence ID" value="NZ_JACIEP010000003.1"/>
</dbReference>
<dbReference type="InterPro" id="IPR024087">
    <property type="entry name" value="Creatininase-like_sf"/>
</dbReference>
<comment type="caution">
    <text evidence="6">The sequence shown here is derived from an EMBL/GenBank/DDBJ whole genome shotgun (WGS) entry which is preliminary data.</text>
</comment>
<dbReference type="SUPFAM" id="SSF102215">
    <property type="entry name" value="Creatininase"/>
    <property type="match status" value="1"/>
</dbReference>
<proteinExistence type="inferred from homology"/>
<name>A0A840CP02_9BACT</name>
<dbReference type="EC" id="3.5.2.10" evidence="6"/>
<keyword evidence="7" id="KW-1185">Reference proteome</keyword>
<evidence type="ECO:0000256" key="4">
    <source>
        <dbReference type="ARBA" id="ARBA00022833"/>
    </source>
</evidence>
<comment type="similarity">
    <text evidence="5">Belongs to the creatininase superfamily.</text>
</comment>
<evidence type="ECO:0000256" key="3">
    <source>
        <dbReference type="ARBA" id="ARBA00022801"/>
    </source>
</evidence>
<organism evidence="6 7">
    <name type="scientific">Dysgonomonas hofstadii</name>
    <dbReference type="NCBI Taxonomy" id="637886"/>
    <lineage>
        <taxon>Bacteria</taxon>
        <taxon>Pseudomonadati</taxon>
        <taxon>Bacteroidota</taxon>
        <taxon>Bacteroidia</taxon>
        <taxon>Bacteroidales</taxon>
        <taxon>Dysgonomonadaceae</taxon>
        <taxon>Dysgonomonas</taxon>
    </lineage>
</organism>
<keyword evidence="4" id="KW-0862">Zinc</keyword>